<evidence type="ECO:0000313" key="2">
    <source>
        <dbReference type="EMBL" id="QGR21075.1"/>
    </source>
</evidence>
<evidence type="ECO:0000313" key="1">
    <source>
        <dbReference type="EMBL" id="MQL56438.1"/>
    </source>
</evidence>
<accession>A0A650CTL8</accession>
<proteinExistence type="predicted"/>
<dbReference type="GeneID" id="42778638"/>
<dbReference type="InterPro" id="IPR010985">
    <property type="entry name" value="Ribbon_hlx_hlx"/>
</dbReference>
<evidence type="ECO:0000313" key="3">
    <source>
        <dbReference type="Proteomes" id="UP000426328"/>
    </source>
</evidence>
<dbReference type="KEGG" id="aamb:D1866_02840"/>
<dbReference type="SUPFAM" id="SSF47598">
    <property type="entry name" value="Ribbon-helix-helix"/>
    <property type="match status" value="1"/>
</dbReference>
<protein>
    <submittedName>
        <fullName evidence="2">CopG family transcriptional regulator</fullName>
    </submittedName>
</protein>
<dbReference type="GO" id="GO:0006355">
    <property type="term" value="P:regulation of DNA-templated transcription"/>
    <property type="evidence" value="ECO:0007669"/>
    <property type="project" value="InterPro"/>
</dbReference>
<dbReference type="RefSeq" id="WP_152943262.1">
    <property type="nucleotide sequence ID" value="NZ_CP045482.1"/>
</dbReference>
<dbReference type="Gene3D" id="1.10.1220.10">
    <property type="entry name" value="Met repressor-like"/>
    <property type="match status" value="1"/>
</dbReference>
<dbReference type="EMBL" id="WHYS01000004">
    <property type="protein sequence ID" value="MQL56438.1"/>
    <property type="molecule type" value="Genomic_DNA"/>
</dbReference>
<dbReference type="Proteomes" id="UP000474054">
    <property type="component" value="Unassembled WGS sequence"/>
</dbReference>
<reference evidence="1 4" key="1">
    <citation type="submission" date="2019-10" db="EMBL/GenBank/DDBJ databases">
        <title>Comparative genomics of sulfur disproportionating microorganisms.</title>
        <authorList>
            <person name="Ward L.M."/>
            <person name="Bertran E."/>
            <person name="Johnston D."/>
        </authorList>
    </citation>
    <scope>NUCLEOTIDE SEQUENCE [LARGE SCALE GENOMIC DNA]</scope>
    <source>
        <strain evidence="1 4">DSM 3772</strain>
    </source>
</reference>
<dbReference type="CDD" id="cd22231">
    <property type="entry name" value="RHH_NikR_HicB-like"/>
    <property type="match status" value="1"/>
</dbReference>
<reference evidence="2 3" key="2">
    <citation type="submission" date="2019-10" db="EMBL/GenBank/DDBJ databases">
        <title>Genome Sequences from Six Type Strain Members of the Archaeal Family Sulfolobaceae: Acidianus ambivalens, Acidianus infernus, Metallosphaera prunae, Stygiolobus azoricus, Sulfolobus metallicus, and Sulfurisphaera ohwakuensis.</title>
        <authorList>
            <person name="Counts J.A."/>
            <person name="Kelly R.M."/>
        </authorList>
    </citation>
    <scope>NUCLEOTIDE SEQUENCE [LARGE SCALE GENOMIC DNA]</scope>
    <source>
        <strain evidence="2 3">LEI 10</strain>
    </source>
</reference>
<sequence length="58" mass="6784">MTDAEVVPAIEEEIKVVTVKMPAILLDAIDRYARNHRLYRSEVIRMAILRFLEEAQKQ</sequence>
<dbReference type="InterPro" id="IPR013321">
    <property type="entry name" value="Arc_rbn_hlx_hlx"/>
</dbReference>
<name>A0A650CTL8_ACIAM</name>
<keyword evidence="3" id="KW-1185">Reference proteome</keyword>
<evidence type="ECO:0000313" key="4">
    <source>
        <dbReference type="Proteomes" id="UP000474054"/>
    </source>
</evidence>
<dbReference type="AlphaFoldDB" id="A0A650CTL8"/>
<gene>
    <name evidence="2" type="ORF">D1866_02840</name>
    <name evidence="1" type="ORF">GFB69_12180</name>
</gene>
<dbReference type="EMBL" id="CP045482">
    <property type="protein sequence ID" value="QGR21075.1"/>
    <property type="molecule type" value="Genomic_DNA"/>
</dbReference>
<dbReference type="Proteomes" id="UP000426328">
    <property type="component" value="Chromosome"/>
</dbReference>
<organism evidence="2 3">
    <name type="scientific">Acidianus ambivalens</name>
    <name type="common">Desulfurolobus ambivalens</name>
    <dbReference type="NCBI Taxonomy" id="2283"/>
    <lineage>
        <taxon>Archaea</taxon>
        <taxon>Thermoproteota</taxon>
        <taxon>Thermoprotei</taxon>
        <taxon>Sulfolobales</taxon>
        <taxon>Sulfolobaceae</taxon>
        <taxon>Acidianus</taxon>
    </lineage>
</organism>